<proteinExistence type="predicted"/>
<reference evidence="1 2" key="1">
    <citation type="journal article" date="2014" name="PLoS Genet.">
        <title>Hidden diversity in honey bee gut symbionts detected by single-cell genomics.</title>
        <authorList>
            <person name="Engel P."/>
            <person name="Stepanauskas R."/>
            <person name="Moran N."/>
        </authorList>
    </citation>
    <scope>NUCLEOTIDE SEQUENCE [LARGE SCALE GENOMIC DNA]</scope>
    <source>
        <strain evidence="1 2">SCGC AB-598-J21</strain>
    </source>
</reference>
<sequence length="85" mass="9423">MMKKIGLLSIILLLNGCMTLNGDYRLVALDENGNDLAPKVQMLAHGTGIYRSKIVLCKAFPKATIRIYDTGTNQELKGKSPRKCR</sequence>
<protein>
    <submittedName>
        <fullName evidence="1">Uncharacterized protein</fullName>
    </submittedName>
</protein>
<name>A0A074VXA4_9NEIS</name>
<dbReference type="EMBL" id="AVQL01000456">
    <property type="protein sequence ID" value="KEP99888.1"/>
    <property type="molecule type" value="Genomic_DNA"/>
</dbReference>
<gene>
    <name evidence="1" type="ORF">SASC598J21_023250</name>
</gene>
<dbReference type="AlphaFoldDB" id="A0A074VXA4"/>
<organism evidence="1 2">
    <name type="scientific">Snodgrassella alvi SCGC AB-598-J21</name>
    <dbReference type="NCBI Taxonomy" id="1385367"/>
    <lineage>
        <taxon>Bacteria</taxon>
        <taxon>Pseudomonadati</taxon>
        <taxon>Pseudomonadota</taxon>
        <taxon>Betaproteobacteria</taxon>
        <taxon>Neisseriales</taxon>
        <taxon>Neisseriaceae</taxon>
        <taxon>Snodgrassella</taxon>
    </lineage>
</organism>
<dbReference type="Proteomes" id="UP000027644">
    <property type="component" value="Unassembled WGS sequence"/>
</dbReference>
<evidence type="ECO:0000313" key="1">
    <source>
        <dbReference type="EMBL" id="KEP99888.1"/>
    </source>
</evidence>
<accession>A0A074VXA4</accession>
<evidence type="ECO:0000313" key="2">
    <source>
        <dbReference type="Proteomes" id="UP000027644"/>
    </source>
</evidence>
<comment type="caution">
    <text evidence="1">The sequence shown here is derived from an EMBL/GenBank/DDBJ whole genome shotgun (WGS) entry which is preliminary data.</text>
</comment>